<proteinExistence type="predicted"/>
<evidence type="ECO:0000256" key="1">
    <source>
        <dbReference type="ARBA" id="ARBA00004941"/>
    </source>
</evidence>
<dbReference type="UniPathway" id="UPA00068">
    <property type="reaction ID" value="UER00114"/>
</dbReference>
<comment type="pathway">
    <text evidence="1">Amino-acid biosynthesis; L-arginine biosynthesis; L-arginine from L-ornithine and carbamoyl phosphate: step 3/3.</text>
</comment>
<evidence type="ECO:0000256" key="4">
    <source>
        <dbReference type="ARBA" id="ARBA00022605"/>
    </source>
</evidence>
<evidence type="ECO:0000256" key="5">
    <source>
        <dbReference type="ARBA" id="ARBA00023239"/>
    </source>
</evidence>
<dbReference type="RefSeq" id="WP_051667268.1">
    <property type="nucleotide sequence ID" value="NZ_CP003923.1"/>
</dbReference>
<dbReference type="Gene3D" id="1.10.40.30">
    <property type="entry name" value="Fumarase/aspartase (C-terminal domain)"/>
    <property type="match status" value="1"/>
</dbReference>
<dbReference type="PATRIC" id="fig|1246626.3.peg.484"/>
<dbReference type="GO" id="GO:0004056">
    <property type="term" value="F:argininosuccinate lyase activity"/>
    <property type="evidence" value="ECO:0007669"/>
    <property type="project" value="UniProtKB-EC"/>
</dbReference>
<dbReference type="KEGG" id="ble:BleG1_0496"/>
<dbReference type="GO" id="GO:0042450">
    <property type="term" value="P:L-arginine biosynthetic process via ornithine"/>
    <property type="evidence" value="ECO:0007669"/>
    <property type="project" value="InterPro"/>
</dbReference>
<dbReference type="PRINTS" id="PR00145">
    <property type="entry name" value="ARGSUCLYASE"/>
</dbReference>
<gene>
    <name evidence="7" type="ORF">BleG1_0496</name>
</gene>
<dbReference type="eggNOG" id="COG0165">
    <property type="taxonomic scope" value="Bacteria"/>
</dbReference>
<dbReference type="AlphaFoldDB" id="A0A060LZ81"/>
<dbReference type="OrthoDB" id="9768878at2"/>
<organism evidence="7 8">
    <name type="scientific">Shouchella lehensis G1</name>
    <dbReference type="NCBI Taxonomy" id="1246626"/>
    <lineage>
        <taxon>Bacteria</taxon>
        <taxon>Bacillati</taxon>
        <taxon>Bacillota</taxon>
        <taxon>Bacilli</taxon>
        <taxon>Bacillales</taxon>
        <taxon>Bacillaceae</taxon>
        <taxon>Shouchella</taxon>
    </lineage>
</organism>
<dbReference type="InterPro" id="IPR022761">
    <property type="entry name" value="Fumarate_lyase_N"/>
</dbReference>
<dbReference type="STRING" id="1246626.BleG1_0496"/>
<dbReference type="InterPro" id="IPR009049">
    <property type="entry name" value="Argininosuccinate_lyase"/>
</dbReference>
<name>A0A060LZ81_9BACI</name>
<evidence type="ECO:0000256" key="3">
    <source>
        <dbReference type="ARBA" id="ARBA00022571"/>
    </source>
</evidence>
<evidence type="ECO:0000259" key="6">
    <source>
        <dbReference type="Pfam" id="PF00206"/>
    </source>
</evidence>
<dbReference type="EC" id="4.3.2.1" evidence="2"/>
<protein>
    <recommendedName>
        <fullName evidence="2">argininosuccinate lyase</fullName>
        <ecNumber evidence="2">4.3.2.1</ecNumber>
    </recommendedName>
</protein>
<dbReference type="PRINTS" id="PR00149">
    <property type="entry name" value="FUMRATELYASE"/>
</dbReference>
<dbReference type="InterPro" id="IPR024083">
    <property type="entry name" value="Fumarase/histidase_N"/>
</dbReference>
<dbReference type="Proteomes" id="UP000027142">
    <property type="component" value="Chromosome"/>
</dbReference>
<dbReference type="SUPFAM" id="SSF48557">
    <property type="entry name" value="L-aspartase-like"/>
    <property type="match status" value="1"/>
</dbReference>
<dbReference type="InterPro" id="IPR008948">
    <property type="entry name" value="L-Aspartase-like"/>
</dbReference>
<dbReference type="Pfam" id="PF00206">
    <property type="entry name" value="Lyase_1"/>
    <property type="match status" value="1"/>
</dbReference>
<dbReference type="Gene3D" id="1.20.200.10">
    <property type="entry name" value="Fumarase/aspartase (Central domain)"/>
    <property type="match status" value="1"/>
</dbReference>
<sequence length="495" mass="55629">MNNLSGRIDEAPSFILNEEILEPQFKYEIENLLPSYIKIEQAMLLEYIRMGYISKASGSEIASKLQSINKKTIHADLEGNFSDIAFAIEKQVERTISIPAPSWHVDRSRNDFQACAQIMFARDQWLESIEGLICLIRSSTKLAKKYIHTPMPGFTHYQSAQIITPGFYISAINSELLQIVKRWLDAYDEINKCPLGAGGMAGVELNWNQSELAKLLGFSAISNNALCSIASRGWALNISAELSTFSVLISRFVTDLISWGSSEYNFIDLPDNLSGISSAMPQKKNFPILERLRGRSAHLSTYYVGIVLGQRNTPYTNLVETSKEAGSNIFPMFKTVKSLIRLLITVVEKLSFNEDRMFSICQRDFFGGFTLSNLLTVEFSIPFRKAQVIVGNYIKVLSKKGIDPIIGDAQLLTSLCEKEGFVVMGSQDLINLSFDVKESLFRKSSIGSTNPIRIMELLKTQDTEIKFYKEQLSNKKNQILRGDLLRKEALKGIGI</sequence>
<dbReference type="GO" id="GO:0005829">
    <property type="term" value="C:cytosol"/>
    <property type="evidence" value="ECO:0007669"/>
    <property type="project" value="TreeGrafter"/>
</dbReference>
<keyword evidence="4" id="KW-0028">Amino-acid biosynthesis</keyword>
<evidence type="ECO:0000256" key="2">
    <source>
        <dbReference type="ARBA" id="ARBA00012338"/>
    </source>
</evidence>
<feature type="domain" description="Fumarate lyase N-terminal" evidence="6">
    <location>
        <begin position="57"/>
        <end position="295"/>
    </location>
</feature>
<keyword evidence="8" id="KW-1185">Reference proteome</keyword>
<evidence type="ECO:0000313" key="7">
    <source>
        <dbReference type="EMBL" id="AIC93104.1"/>
    </source>
</evidence>
<dbReference type="PANTHER" id="PTHR43814">
    <property type="entry name" value="ARGININOSUCCINATE LYASE"/>
    <property type="match status" value="1"/>
</dbReference>
<dbReference type="InterPro" id="IPR000362">
    <property type="entry name" value="Fumarate_lyase_fam"/>
</dbReference>
<dbReference type="EMBL" id="CP003923">
    <property type="protein sequence ID" value="AIC93104.1"/>
    <property type="molecule type" value="Genomic_DNA"/>
</dbReference>
<dbReference type="HOGENOM" id="CLU_027272_3_4_9"/>
<evidence type="ECO:0000313" key="8">
    <source>
        <dbReference type="Proteomes" id="UP000027142"/>
    </source>
</evidence>
<keyword evidence="5 7" id="KW-0456">Lyase</keyword>
<accession>A0A060LZ81</accession>
<keyword evidence="3" id="KW-0055">Arginine biosynthesis</keyword>
<dbReference type="PANTHER" id="PTHR43814:SF1">
    <property type="entry name" value="ARGININOSUCCINATE LYASE"/>
    <property type="match status" value="1"/>
</dbReference>
<reference evidence="7 8" key="1">
    <citation type="journal article" date="2014" name="Gene">
        <title>A comparative genomic analysis of the alkalitolerant soil bacterium Bacillus lehensis G1.</title>
        <authorList>
            <person name="Noor Y.M."/>
            <person name="Samsulrizal N.H."/>
            <person name="Jema'on N.A."/>
            <person name="Low K.O."/>
            <person name="Ramli A.N."/>
            <person name="Alias N.I."/>
            <person name="Damis S.I."/>
            <person name="Fuzi S.F."/>
            <person name="Isa M.N."/>
            <person name="Murad A.M."/>
            <person name="Raih M.F."/>
            <person name="Bakar F.D."/>
            <person name="Najimudin N."/>
            <person name="Mahadi N.M."/>
            <person name="Illias R.M."/>
        </authorList>
    </citation>
    <scope>NUCLEOTIDE SEQUENCE [LARGE SCALE GENOMIC DNA]</scope>
    <source>
        <strain evidence="7 8">G1</strain>
    </source>
</reference>
<dbReference type="Gene3D" id="1.10.275.10">
    <property type="entry name" value="Fumarase/aspartase (N-terminal domain)"/>
    <property type="match status" value="1"/>
</dbReference>